<proteinExistence type="predicted"/>
<dbReference type="VEuPathDB" id="VectorBase:GPPI016436"/>
<dbReference type="EMBL" id="JXJN01007428">
    <property type="status" value="NOT_ANNOTATED_CDS"/>
    <property type="molecule type" value="Genomic_DNA"/>
</dbReference>
<evidence type="ECO:0000313" key="2">
    <source>
        <dbReference type="Proteomes" id="UP000092460"/>
    </source>
</evidence>
<protein>
    <submittedName>
        <fullName evidence="1">Uncharacterized protein</fullName>
    </submittedName>
</protein>
<dbReference type="EnsemblMetazoa" id="GPPI016436-RA">
    <property type="protein sequence ID" value="GPPI016436-PA"/>
    <property type="gene ID" value="GPPI016436"/>
</dbReference>
<reference evidence="1" key="2">
    <citation type="submission" date="2020-05" db="UniProtKB">
        <authorList>
            <consortium name="EnsemblMetazoa"/>
        </authorList>
    </citation>
    <scope>IDENTIFICATION</scope>
    <source>
        <strain evidence="1">IAEA</strain>
    </source>
</reference>
<dbReference type="AlphaFoldDB" id="A0A1B0B264"/>
<organism evidence="1 2">
    <name type="scientific">Glossina palpalis gambiensis</name>
    <dbReference type="NCBI Taxonomy" id="67801"/>
    <lineage>
        <taxon>Eukaryota</taxon>
        <taxon>Metazoa</taxon>
        <taxon>Ecdysozoa</taxon>
        <taxon>Arthropoda</taxon>
        <taxon>Hexapoda</taxon>
        <taxon>Insecta</taxon>
        <taxon>Pterygota</taxon>
        <taxon>Neoptera</taxon>
        <taxon>Endopterygota</taxon>
        <taxon>Diptera</taxon>
        <taxon>Brachycera</taxon>
        <taxon>Muscomorpha</taxon>
        <taxon>Hippoboscoidea</taxon>
        <taxon>Glossinidae</taxon>
        <taxon>Glossina</taxon>
    </lineage>
</organism>
<reference evidence="2" key="1">
    <citation type="submission" date="2015-01" db="EMBL/GenBank/DDBJ databases">
        <authorList>
            <person name="Aksoy S."/>
            <person name="Warren W."/>
            <person name="Wilson R.K."/>
        </authorList>
    </citation>
    <scope>NUCLEOTIDE SEQUENCE [LARGE SCALE GENOMIC DNA]</scope>
    <source>
        <strain evidence="2">IAEA</strain>
    </source>
</reference>
<keyword evidence="2" id="KW-1185">Reference proteome</keyword>
<name>A0A1B0B264_9MUSC</name>
<evidence type="ECO:0000313" key="1">
    <source>
        <dbReference type="EnsemblMetazoa" id="GPPI016436-PA"/>
    </source>
</evidence>
<accession>A0A1B0B264</accession>
<dbReference type="Proteomes" id="UP000092460">
    <property type="component" value="Unassembled WGS sequence"/>
</dbReference>
<sequence length="141" mass="16552">MLRHRRFEYVVNSVKRLVRLYFRKGRIQVFAGEDPLQPVDSSPLRKWHLPLRLCSEELRILRAVHKSVSGYSGNLLANNLITLITQDIEFFELPIIDLQIDLSLRSTTATHDMDNENANRIEHIAEENFENSDYFNSFFDT</sequence>